<dbReference type="SUPFAM" id="SSF90123">
    <property type="entry name" value="ABC transporter transmembrane region"/>
    <property type="match status" value="1"/>
</dbReference>
<evidence type="ECO:0000259" key="8">
    <source>
        <dbReference type="PROSITE" id="PS50893"/>
    </source>
</evidence>
<evidence type="ECO:0000256" key="2">
    <source>
        <dbReference type="ARBA" id="ARBA00022692"/>
    </source>
</evidence>
<evidence type="ECO:0000256" key="7">
    <source>
        <dbReference type="SAM" id="Phobius"/>
    </source>
</evidence>
<comment type="subcellular location">
    <subcellularLocation>
        <location evidence="1">Cell membrane</location>
        <topology evidence="1">Multi-pass membrane protein</topology>
    </subcellularLocation>
</comment>
<dbReference type="InterPro" id="IPR003439">
    <property type="entry name" value="ABC_transporter-like_ATP-bd"/>
</dbReference>
<proteinExistence type="predicted"/>
<feature type="domain" description="ABC transmembrane type-1" evidence="9">
    <location>
        <begin position="63"/>
        <end position="351"/>
    </location>
</feature>
<keyword evidence="2 7" id="KW-0812">Transmembrane</keyword>
<dbReference type="PROSITE" id="PS50893">
    <property type="entry name" value="ABC_TRANSPORTER_2"/>
    <property type="match status" value="1"/>
</dbReference>
<keyword evidence="11" id="KW-1185">Reference proteome</keyword>
<gene>
    <name evidence="10" type="ORF">ACIBG2_12700</name>
</gene>
<name>A0ABW7YRK2_9ACTN</name>
<feature type="transmembrane region" description="Helical" evidence="7">
    <location>
        <begin position="173"/>
        <end position="199"/>
    </location>
</feature>
<organism evidence="10 11">
    <name type="scientific">Nonomuraea typhae</name>
    <dbReference type="NCBI Taxonomy" id="2603600"/>
    <lineage>
        <taxon>Bacteria</taxon>
        <taxon>Bacillati</taxon>
        <taxon>Actinomycetota</taxon>
        <taxon>Actinomycetes</taxon>
        <taxon>Streptosporangiales</taxon>
        <taxon>Streptosporangiaceae</taxon>
        <taxon>Nonomuraea</taxon>
    </lineage>
</organism>
<accession>A0ABW7YRK2</accession>
<comment type="caution">
    <text evidence="10">The sequence shown here is derived from an EMBL/GenBank/DDBJ whole genome shotgun (WGS) entry which is preliminary data.</text>
</comment>
<evidence type="ECO:0000313" key="10">
    <source>
        <dbReference type="EMBL" id="MFI6498245.1"/>
    </source>
</evidence>
<evidence type="ECO:0000259" key="9">
    <source>
        <dbReference type="PROSITE" id="PS50929"/>
    </source>
</evidence>
<dbReference type="PROSITE" id="PS50929">
    <property type="entry name" value="ABC_TM1F"/>
    <property type="match status" value="1"/>
</dbReference>
<protein>
    <submittedName>
        <fullName evidence="10">ABC transporter ATP-binding protein</fullName>
    </submittedName>
</protein>
<dbReference type="PANTHER" id="PTHR43394">
    <property type="entry name" value="ATP-DEPENDENT PERMEASE MDL1, MITOCHONDRIAL"/>
    <property type="match status" value="1"/>
</dbReference>
<keyword evidence="3" id="KW-0547">Nucleotide-binding</keyword>
<evidence type="ECO:0000256" key="4">
    <source>
        <dbReference type="ARBA" id="ARBA00022840"/>
    </source>
</evidence>
<dbReference type="RefSeq" id="WP_397081501.1">
    <property type="nucleotide sequence ID" value="NZ_JBITGY010000003.1"/>
</dbReference>
<dbReference type="PANTHER" id="PTHR43394:SF1">
    <property type="entry name" value="ATP-BINDING CASSETTE SUB-FAMILY B MEMBER 10, MITOCHONDRIAL"/>
    <property type="match status" value="1"/>
</dbReference>
<reference evidence="10 11" key="1">
    <citation type="submission" date="2024-10" db="EMBL/GenBank/DDBJ databases">
        <title>The Natural Products Discovery Center: Release of the First 8490 Sequenced Strains for Exploring Actinobacteria Biosynthetic Diversity.</title>
        <authorList>
            <person name="Kalkreuter E."/>
            <person name="Kautsar S.A."/>
            <person name="Yang D."/>
            <person name="Bader C.D."/>
            <person name="Teijaro C.N."/>
            <person name="Fluegel L."/>
            <person name="Davis C.M."/>
            <person name="Simpson J.R."/>
            <person name="Lauterbach L."/>
            <person name="Steele A.D."/>
            <person name="Gui C."/>
            <person name="Meng S."/>
            <person name="Li G."/>
            <person name="Viehrig K."/>
            <person name="Ye F."/>
            <person name="Su P."/>
            <person name="Kiefer A.F."/>
            <person name="Nichols A."/>
            <person name="Cepeda A.J."/>
            <person name="Yan W."/>
            <person name="Fan B."/>
            <person name="Jiang Y."/>
            <person name="Adhikari A."/>
            <person name="Zheng C.-J."/>
            <person name="Schuster L."/>
            <person name="Cowan T.M."/>
            <person name="Smanski M.J."/>
            <person name="Chevrette M.G."/>
            <person name="De Carvalho L.P.S."/>
            <person name="Shen B."/>
        </authorList>
    </citation>
    <scope>NUCLEOTIDE SEQUENCE [LARGE SCALE GENOMIC DNA]</scope>
    <source>
        <strain evidence="10 11">NPDC050545</strain>
    </source>
</reference>
<dbReference type="InterPro" id="IPR039421">
    <property type="entry name" value="Type_1_exporter"/>
</dbReference>
<feature type="transmembrane region" description="Helical" evidence="7">
    <location>
        <begin position="102"/>
        <end position="127"/>
    </location>
</feature>
<dbReference type="InterPro" id="IPR011527">
    <property type="entry name" value="ABC1_TM_dom"/>
</dbReference>
<feature type="domain" description="ABC transporter" evidence="8">
    <location>
        <begin position="387"/>
        <end position="623"/>
    </location>
</feature>
<dbReference type="Gene3D" id="1.20.1560.10">
    <property type="entry name" value="ABC transporter type 1, transmembrane domain"/>
    <property type="match status" value="1"/>
</dbReference>
<dbReference type="InterPro" id="IPR003593">
    <property type="entry name" value="AAA+_ATPase"/>
</dbReference>
<dbReference type="InterPro" id="IPR027417">
    <property type="entry name" value="P-loop_NTPase"/>
</dbReference>
<feature type="transmembrane region" description="Helical" evidence="7">
    <location>
        <begin position="205"/>
        <end position="222"/>
    </location>
</feature>
<dbReference type="Proteomes" id="UP001612741">
    <property type="component" value="Unassembled WGS sequence"/>
</dbReference>
<evidence type="ECO:0000256" key="6">
    <source>
        <dbReference type="ARBA" id="ARBA00023136"/>
    </source>
</evidence>
<feature type="transmembrane region" description="Helical" evidence="7">
    <location>
        <begin position="63"/>
        <end position="82"/>
    </location>
</feature>
<dbReference type="Gene3D" id="3.40.50.300">
    <property type="entry name" value="P-loop containing nucleotide triphosphate hydrolases"/>
    <property type="match status" value="1"/>
</dbReference>
<feature type="transmembrane region" description="Helical" evidence="7">
    <location>
        <begin position="305"/>
        <end position="332"/>
    </location>
</feature>
<dbReference type="InterPro" id="IPR036640">
    <property type="entry name" value="ABC1_TM_sf"/>
</dbReference>
<dbReference type="Pfam" id="PF00005">
    <property type="entry name" value="ABC_tran"/>
    <property type="match status" value="1"/>
</dbReference>
<keyword evidence="6 7" id="KW-0472">Membrane</keyword>
<dbReference type="SMART" id="SM00382">
    <property type="entry name" value="AAA"/>
    <property type="match status" value="1"/>
</dbReference>
<evidence type="ECO:0000256" key="3">
    <source>
        <dbReference type="ARBA" id="ARBA00022741"/>
    </source>
</evidence>
<sequence length="634" mass="67531">MGEAGRRRGRESDAGLPSLATAWWDAHTDALARTGFLRVAARLPATMAGAVAVAWRADRADTVIALVLSLLGGVATSYGLLATRDVLVALFAAGPTLDRVQAALPALAAVAVAVAVRSALAIGAGWAQARLMPRVLTLVERQLFELTTRVELAAFDDPGFTDEMKRARNRGGLALQAVVRGTLDLAVGLAGLAGTAVALLVVHPLLLAALFLASLPGAWAAVRVARLSYVSERNRTSRRRRMWMLGELMAERLTAAEVRVFTMRGFLLGEYDRMAAAETEAELEVVAGQTRVRMLGGLLSGCATAGLYIVLGLLLAGGVLPLAAAATAVLALQAARMSLSLALTNVNKIYEEGLYFGDYTEFAHRCADRLPPPAETAGVPAPRAIDVKLAGLSYGDDGPAALDGVSLTARRGQTIALVGENGSGKTSLATLLAGLRVPTSGAVTWDGLPLHRAERADVWRHVALVSQEYWRWPFTAARNITLGTAEEDPARMRAAAVKAGAHQMIENLPDGYDTLLSRVFAGGQDLSGGQWQRLTCARAFYRDAPLLICDEPSAALDPKAEHALFASLRAGAERRITVLITHRLANVRHADRIYVLHRGRIAEEGTHGQLMALGGRYAELFTLQADGYLEERIA</sequence>
<dbReference type="GO" id="GO:0005524">
    <property type="term" value="F:ATP binding"/>
    <property type="evidence" value="ECO:0007669"/>
    <property type="project" value="UniProtKB-KW"/>
</dbReference>
<keyword evidence="4 10" id="KW-0067">ATP-binding</keyword>
<dbReference type="SUPFAM" id="SSF52540">
    <property type="entry name" value="P-loop containing nucleoside triphosphate hydrolases"/>
    <property type="match status" value="1"/>
</dbReference>
<evidence type="ECO:0000256" key="1">
    <source>
        <dbReference type="ARBA" id="ARBA00004651"/>
    </source>
</evidence>
<evidence type="ECO:0000256" key="5">
    <source>
        <dbReference type="ARBA" id="ARBA00022989"/>
    </source>
</evidence>
<dbReference type="EMBL" id="JBITGY010000003">
    <property type="protein sequence ID" value="MFI6498245.1"/>
    <property type="molecule type" value="Genomic_DNA"/>
</dbReference>
<keyword evidence="5 7" id="KW-1133">Transmembrane helix</keyword>
<evidence type="ECO:0000313" key="11">
    <source>
        <dbReference type="Proteomes" id="UP001612741"/>
    </source>
</evidence>